<reference evidence="2 3" key="1">
    <citation type="submission" date="2012-05" db="EMBL/GenBank/DDBJ databases">
        <title>Complete genome sequence of a Streptococcus dysgalactiae subsp. equisimilis strain possessing Lancefield's group A antigen.</title>
        <authorList>
            <person name="Luetticken R."/>
            <person name="Bruellhoff K."/>
            <person name="Van der Linden M."/>
            <person name="Peltroche-Llacsahuanga H."/>
            <person name="Blom J."/>
            <person name="Weber-Lehmann J."/>
            <person name="Ferretti J.J."/>
            <person name="McShan W.M."/>
        </authorList>
    </citation>
    <scope>NUCLEOTIDE SEQUENCE [LARGE SCALE GENOMIC DNA]</scope>
    <source>
        <strain evidence="2 3">AC-2713</strain>
    </source>
</reference>
<keyword evidence="1" id="KW-0812">Transmembrane</keyword>
<feature type="transmembrane region" description="Helical" evidence="1">
    <location>
        <begin position="6"/>
        <end position="27"/>
    </location>
</feature>
<dbReference type="AlphaFoldDB" id="A0AB33R8X9"/>
<accession>A0AB33R8X9</accession>
<evidence type="ECO:0000256" key="1">
    <source>
        <dbReference type="SAM" id="Phobius"/>
    </source>
</evidence>
<proteinExistence type="predicted"/>
<keyword evidence="1" id="KW-0472">Membrane</keyword>
<protein>
    <submittedName>
        <fullName evidence="2">Drug/metabolite transporter superfamily protein</fullName>
    </submittedName>
</protein>
<keyword evidence="1" id="KW-1133">Transmembrane helix</keyword>
<dbReference type="Proteomes" id="UP000009215">
    <property type="component" value="Chromosome"/>
</dbReference>
<organism evidence="2 3">
    <name type="scientific">Streptococcus dysgalactiae subsp. equisimilis AC-2713</name>
    <dbReference type="NCBI Taxonomy" id="759913"/>
    <lineage>
        <taxon>Bacteria</taxon>
        <taxon>Bacillati</taxon>
        <taxon>Bacillota</taxon>
        <taxon>Bacilli</taxon>
        <taxon>Lactobacillales</taxon>
        <taxon>Streptococcaceae</taxon>
        <taxon>Streptococcus</taxon>
    </lineage>
</organism>
<evidence type="ECO:0000313" key="3">
    <source>
        <dbReference type="Proteomes" id="UP000009215"/>
    </source>
</evidence>
<evidence type="ECO:0000313" key="2">
    <source>
        <dbReference type="EMBL" id="CCI63397.1"/>
    </source>
</evidence>
<gene>
    <name evidence="2" type="ORF">SDSE_1916</name>
</gene>
<dbReference type="KEGG" id="sdc:SDSE_1916"/>
<sequence>MLMKELFYVIDLLGMALILVAVLLISFRDLLLYQKERRLLKAVKRQKRF</sequence>
<name>A0AB33R8X9_STREQ</name>
<dbReference type="EMBL" id="HE858529">
    <property type="protein sequence ID" value="CCI63397.1"/>
    <property type="molecule type" value="Genomic_DNA"/>
</dbReference>